<dbReference type="EMBL" id="AOIU01000048">
    <property type="protein sequence ID" value="ELZ19935.1"/>
    <property type="molecule type" value="Genomic_DNA"/>
</dbReference>
<gene>
    <name evidence="2" type="ORF">C475_21594</name>
</gene>
<dbReference type="Proteomes" id="UP000011626">
    <property type="component" value="Unassembled WGS sequence"/>
</dbReference>
<dbReference type="eggNOG" id="arCOG10456">
    <property type="taxonomic scope" value="Archaea"/>
</dbReference>
<keyword evidence="3" id="KW-1185">Reference proteome</keyword>
<evidence type="ECO:0000313" key="2">
    <source>
        <dbReference type="EMBL" id="ELZ19935.1"/>
    </source>
</evidence>
<dbReference type="OrthoDB" id="79774at2157"/>
<accession>M0C9M2</accession>
<dbReference type="InterPro" id="IPR054213">
    <property type="entry name" value="DUF6920"/>
</dbReference>
<reference evidence="2 3" key="1">
    <citation type="journal article" date="2014" name="PLoS Genet.">
        <title>Phylogenetically driven sequencing of extremely halophilic archaea reveals strategies for static and dynamic osmo-response.</title>
        <authorList>
            <person name="Becker E.A."/>
            <person name="Seitzer P.M."/>
            <person name="Tritt A."/>
            <person name="Larsen D."/>
            <person name="Krusor M."/>
            <person name="Yao A.I."/>
            <person name="Wu D."/>
            <person name="Madern D."/>
            <person name="Eisen J.A."/>
            <person name="Darling A.E."/>
            <person name="Facciotti M.T."/>
        </authorList>
    </citation>
    <scope>NUCLEOTIDE SEQUENCE [LARGE SCALE GENOMIC DNA]</scope>
    <source>
        <strain evidence="2 3">2-9-1</strain>
    </source>
</reference>
<dbReference type="AlphaFoldDB" id="M0C9M2"/>
<organism evidence="2 3">
    <name type="scientific">Halosimplex carlsbadense 2-9-1</name>
    <dbReference type="NCBI Taxonomy" id="797114"/>
    <lineage>
        <taxon>Archaea</taxon>
        <taxon>Methanobacteriati</taxon>
        <taxon>Methanobacteriota</taxon>
        <taxon>Stenosarchaea group</taxon>
        <taxon>Halobacteria</taxon>
        <taxon>Halobacteriales</taxon>
        <taxon>Haloarculaceae</taxon>
        <taxon>Halosimplex</taxon>
    </lineage>
</organism>
<keyword evidence="1" id="KW-0812">Transmembrane</keyword>
<dbReference type="Pfam" id="PF21900">
    <property type="entry name" value="DUF6920"/>
    <property type="match status" value="1"/>
</dbReference>
<dbReference type="RefSeq" id="WP_006885982.1">
    <property type="nucleotide sequence ID" value="NZ_AOIU01000048.1"/>
</dbReference>
<evidence type="ECO:0000256" key="1">
    <source>
        <dbReference type="SAM" id="Phobius"/>
    </source>
</evidence>
<keyword evidence="1" id="KW-0472">Membrane</keyword>
<sequence length="301" mass="33034">MDGTPSDAGGEARGGSTRIRWLRSNPARTLALALALAGVAAVAAARVRLDRATTRRVDALLSAAHAPTDEVRRGDYADLPAPVRRYFDATVTEGRSHVRTARLEQRGEFRLGGSSGSWKPMRATQHYAVDPPGFVWDATIAMAPLVPARVVDAYERGEGSLRALVYSTVPVAEADPGPALDEGELLRYLAEAVWFPTALLPAAGVEWTTVDDRSARATLDDRATTASVVFHFDGDGLVDRVTVDERYRRETDDYAPWTGRFGRYRWVDGMRVPTEASVEWVTADGPFPYWRAQITAVEYEP</sequence>
<evidence type="ECO:0000313" key="3">
    <source>
        <dbReference type="Proteomes" id="UP000011626"/>
    </source>
</evidence>
<dbReference type="STRING" id="797114.C475_21594"/>
<keyword evidence="1" id="KW-1133">Transmembrane helix</keyword>
<protein>
    <submittedName>
        <fullName evidence="2">Uncharacterized protein</fullName>
    </submittedName>
</protein>
<name>M0C9M2_9EURY</name>
<proteinExistence type="predicted"/>
<dbReference type="PATRIC" id="fig|797114.5.peg.4355"/>
<feature type="transmembrane region" description="Helical" evidence="1">
    <location>
        <begin position="30"/>
        <end position="47"/>
    </location>
</feature>
<comment type="caution">
    <text evidence="2">The sequence shown here is derived from an EMBL/GenBank/DDBJ whole genome shotgun (WGS) entry which is preliminary data.</text>
</comment>